<sequence>MAGTELAKAYVQIIPTTKGIKSEIGKELGEEVENAGDEAGKKGGENAGVSFAKKMLKIVAAAEIGKKVVEGIKASVEAGAALEQSIGGIETLFKESSDTMIQYANNAFRTCGLSANDYMETTTSFAASMLSSVGGDTAKAAELSNNALIAMSDNANKMGTNMQDIQNAYQGFAKQNYTMLDNLKLGYGGTKEEMQRLLSDANKLNKQQGIITDYSIDSFADITEAIQVVQDNLGITGTTALEAASTLSGSFGTMQAAWTNFIAKLSVGNQDQVNQAMMDLASSASTFLFQNLIPAIGRIITQLPSAIGTFITTAIPLLIENGKQIISNIIQGWQENKGRWKDTVNNFLDNAIEWIETSLPQILAEGIASVEEFIAGWGQGDGHMMATVGELIGKILTVIIKAVPQILAAGVLIVGKLAVGFIQNIPYFLTQIGTLLGQMISTIASNFPKLVSSGGSMLLKIIAGFINGITNIPSAVKKAVDSFKSNFRDVDWGELGTNIIKGIVNGITGGIGKLVTAAKNVAKNALDAAKEALGIHSPSRVFELEVGKMIDLGLAAGIERNLKPVQTSMKVLSMETVGSMDINTMFAGESTFYQNQSMELVDQNRSVIFNYERLADATVDAFERAGFTFRANNRELGRFVRGVNMA</sequence>
<name>A0A844E3Y9_EUBRA</name>
<evidence type="ECO:0008006" key="3">
    <source>
        <dbReference type="Google" id="ProtNLM"/>
    </source>
</evidence>
<protein>
    <recommendedName>
        <fullName evidence="3">Phage-related protein</fullName>
    </recommendedName>
</protein>
<evidence type="ECO:0000313" key="1">
    <source>
        <dbReference type="EMBL" id="MSD17349.1"/>
    </source>
</evidence>
<comment type="caution">
    <text evidence="1">The sequence shown here is derived from an EMBL/GenBank/DDBJ whole genome shotgun (WGS) entry which is preliminary data.</text>
</comment>
<organism evidence="1 2">
    <name type="scientific">Eubacterium ramulus</name>
    <dbReference type="NCBI Taxonomy" id="39490"/>
    <lineage>
        <taxon>Bacteria</taxon>
        <taxon>Bacillati</taxon>
        <taxon>Bacillota</taxon>
        <taxon>Clostridia</taxon>
        <taxon>Eubacteriales</taxon>
        <taxon>Eubacteriaceae</taxon>
        <taxon>Eubacterium</taxon>
    </lineage>
</organism>
<accession>A0A844E3Y9</accession>
<dbReference type="RefSeq" id="WP_154315162.1">
    <property type="nucleotide sequence ID" value="NZ_CAXUGT010000012.1"/>
</dbReference>
<reference evidence="1 2" key="1">
    <citation type="journal article" date="2019" name="Nat. Med.">
        <title>A library of human gut bacterial isolates paired with longitudinal multiomics data enables mechanistic microbiome research.</title>
        <authorList>
            <person name="Poyet M."/>
            <person name="Groussin M."/>
            <person name="Gibbons S.M."/>
            <person name="Avila-Pacheco J."/>
            <person name="Jiang X."/>
            <person name="Kearney S.M."/>
            <person name="Perrotta A.R."/>
            <person name="Berdy B."/>
            <person name="Zhao S."/>
            <person name="Lieberman T.D."/>
            <person name="Swanson P.K."/>
            <person name="Smith M."/>
            <person name="Roesemann S."/>
            <person name="Alexander J.E."/>
            <person name="Rich S.A."/>
            <person name="Livny J."/>
            <person name="Vlamakis H."/>
            <person name="Clish C."/>
            <person name="Bullock K."/>
            <person name="Deik A."/>
            <person name="Scott J."/>
            <person name="Pierce K.A."/>
            <person name="Xavier R.J."/>
            <person name="Alm E.J."/>
        </authorList>
    </citation>
    <scope>NUCLEOTIDE SEQUENCE [LARGE SCALE GENOMIC DNA]</scope>
    <source>
        <strain evidence="1 2">BIOML-A3</strain>
    </source>
</reference>
<dbReference type="InterPro" id="IPR016024">
    <property type="entry name" value="ARM-type_fold"/>
</dbReference>
<evidence type="ECO:0000313" key="2">
    <source>
        <dbReference type="Proteomes" id="UP000431304"/>
    </source>
</evidence>
<proteinExistence type="predicted"/>
<dbReference type="EMBL" id="WKRA01000040">
    <property type="protein sequence ID" value="MSD17349.1"/>
    <property type="molecule type" value="Genomic_DNA"/>
</dbReference>
<dbReference type="SUPFAM" id="SSF48371">
    <property type="entry name" value="ARM repeat"/>
    <property type="match status" value="1"/>
</dbReference>
<dbReference type="Proteomes" id="UP000431304">
    <property type="component" value="Unassembled WGS sequence"/>
</dbReference>
<gene>
    <name evidence="1" type="ORF">GKE72_15070</name>
</gene>
<dbReference type="AlphaFoldDB" id="A0A844E3Y9"/>